<dbReference type="SMART" id="SM00418">
    <property type="entry name" value="HTH_ARSR"/>
    <property type="match status" value="1"/>
</dbReference>
<dbReference type="InterPro" id="IPR001845">
    <property type="entry name" value="HTH_ArsR_DNA-bd_dom"/>
</dbReference>
<dbReference type="EMBL" id="CP112998">
    <property type="protein sequence ID" value="WAC14740.1"/>
    <property type="molecule type" value="Genomic_DNA"/>
</dbReference>
<dbReference type="Proteomes" id="UP001164653">
    <property type="component" value="Chromosome"/>
</dbReference>
<dbReference type="SUPFAM" id="SSF46785">
    <property type="entry name" value="Winged helix' DNA-binding domain"/>
    <property type="match status" value="1"/>
</dbReference>
<dbReference type="GO" id="GO:0003700">
    <property type="term" value="F:DNA-binding transcription factor activity"/>
    <property type="evidence" value="ECO:0007669"/>
    <property type="project" value="InterPro"/>
</dbReference>
<dbReference type="KEGG" id="dpf:ON006_12415"/>
<evidence type="ECO:0000259" key="1">
    <source>
        <dbReference type="PROSITE" id="PS50987"/>
    </source>
</evidence>
<dbReference type="InterPro" id="IPR011991">
    <property type="entry name" value="ArsR-like_HTH"/>
</dbReference>
<name>A0A9E8NDI6_9BACT</name>
<dbReference type="Pfam" id="PF01022">
    <property type="entry name" value="HTH_5"/>
    <property type="match status" value="1"/>
</dbReference>
<dbReference type="InterPro" id="IPR036388">
    <property type="entry name" value="WH-like_DNA-bd_sf"/>
</dbReference>
<dbReference type="AlphaFoldDB" id="A0A9E8NDI6"/>
<accession>A0A9E8NDI6</accession>
<dbReference type="PROSITE" id="PS50987">
    <property type="entry name" value="HTH_ARSR_2"/>
    <property type="match status" value="1"/>
</dbReference>
<reference evidence="2" key="1">
    <citation type="submission" date="2022-11" db="EMBL/GenBank/DDBJ databases">
        <title>Dyadobacter pollutisoli sp. nov., isolated from plastic dumped soil.</title>
        <authorList>
            <person name="Kim J.M."/>
            <person name="Kim K.R."/>
            <person name="Lee J.K."/>
            <person name="Hao L."/>
            <person name="Jeon C.O."/>
        </authorList>
    </citation>
    <scope>NUCLEOTIDE SEQUENCE</scope>
    <source>
        <strain evidence="2">U1</strain>
    </source>
</reference>
<feature type="domain" description="HTH arsR-type" evidence="1">
    <location>
        <begin position="1"/>
        <end position="90"/>
    </location>
</feature>
<dbReference type="PANTHER" id="PTHR38600">
    <property type="entry name" value="TRANSCRIPTIONAL REGULATORY PROTEIN"/>
    <property type="match status" value="1"/>
</dbReference>
<dbReference type="CDD" id="cd00090">
    <property type="entry name" value="HTH_ARSR"/>
    <property type="match status" value="1"/>
</dbReference>
<dbReference type="NCBIfam" id="NF033788">
    <property type="entry name" value="HTH_metalloreg"/>
    <property type="match status" value="1"/>
</dbReference>
<dbReference type="RefSeq" id="WP_244820107.1">
    <property type="nucleotide sequence ID" value="NZ_CP112998.1"/>
</dbReference>
<gene>
    <name evidence="2" type="ORF">ON006_12415</name>
</gene>
<dbReference type="Gene3D" id="1.10.10.10">
    <property type="entry name" value="Winged helix-like DNA-binding domain superfamily/Winged helix DNA-binding domain"/>
    <property type="match status" value="1"/>
</dbReference>
<evidence type="ECO:0000313" key="2">
    <source>
        <dbReference type="EMBL" id="WAC14740.1"/>
    </source>
</evidence>
<dbReference type="PRINTS" id="PR00778">
    <property type="entry name" value="HTHARSR"/>
</dbReference>
<protein>
    <submittedName>
        <fullName evidence="2">Metalloregulator ArsR/SmtB family transcription factor</fullName>
    </submittedName>
</protein>
<proteinExistence type="predicted"/>
<organism evidence="2 3">
    <name type="scientific">Dyadobacter pollutisoli</name>
    <dbReference type="NCBI Taxonomy" id="2910158"/>
    <lineage>
        <taxon>Bacteria</taxon>
        <taxon>Pseudomonadati</taxon>
        <taxon>Bacteroidota</taxon>
        <taxon>Cytophagia</taxon>
        <taxon>Cytophagales</taxon>
        <taxon>Spirosomataceae</taxon>
        <taxon>Dyadobacter</taxon>
    </lineage>
</organism>
<sequence length="108" mass="12709">MKLRRDPFQAIADPTRRAILVLLAVQTMTAGAIADNFNVARPTISKHIQILNECELITSNQKGREIFYELKVDKMKEIDKWLTQFRKMWEDRYNQLDTLISIIQTKEK</sequence>
<dbReference type="InterPro" id="IPR036390">
    <property type="entry name" value="WH_DNA-bd_sf"/>
</dbReference>
<dbReference type="PANTHER" id="PTHR38600:SF2">
    <property type="entry name" value="SLL0088 PROTEIN"/>
    <property type="match status" value="1"/>
</dbReference>
<keyword evidence="3" id="KW-1185">Reference proteome</keyword>
<evidence type="ECO:0000313" key="3">
    <source>
        <dbReference type="Proteomes" id="UP001164653"/>
    </source>
</evidence>